<keyword evidence="4" id="KW-1185">Reference proteome</keyword>
<protein>
    <submittedName>
        <fullName evidence="3">Uncharacterized protein</fullName>
    </submittedName>
</protein>
<feature type="signal peptide" evidence="2">
    <location>
        <begin position="1"/>
        <end position="19"/>
    </location>
</feature>
<gene>
    <name evidence="3" type="ORF">INT46_004229</name>
</gene>
<evidence type="ECO:0000256" key="1">
    <source>
        <dbReference type="SAM" id="MobiDB-lite"/>
    </source>
</evidence>
<feature type="chain" id="PRO_5034840837" evidence="2">
    <location>
        <begin position="20"/>
        <end position="180"/>
    </location>
</feature>
<accession>A0A8H7VCQ9</accession>
<evidence type="ECO:0000313" key="4">
    <source>
        <dbReference type="Proteomes" id="UP000650833"/>
    </source>
</evidence>
<dbReference type="Proteomes" id="UP000650833">
    <property type="component" value="Unassembled WGS sequence"/>
</dbReference>
<evidence type="ECO:0000256" key="2">
    <source>
        <dbReference type="SAM" id="SignalP"/>
    </source>
</evidence>
<name>A0A8H7VCQ9_9FUNG</name>
<reference evidence="3" key="1">
    <citation type="submission" date="2020-12" db="EMBL/GenBank/DDBJ databases">
        <title>Metabolic potential, ecology and presence of endohyphal bacteria is reflected in genomic diversity of Mucoromycotina.</title>
        <authorList>
            <person name="Muszewska A."/>
            <person name="Okrasinska A."/>
            <person name="Steczkiewicz K."/>
            <person name="Drgas O."/>
            <person name="Orlowska M."/>
            <person name="Perlinska-Lenart U."/>
            <person name="Aleksandrzak-Piekarczyk T."/>
            <person name="Szatraj K."/>
            <person name="Zielenkiewicz U."/>
            <person name="Pilsyk S."/>
            <person name="Malc E."/>
            <person name="Mieczkowski P."/>
            <person name="Kruszewska J.S."/>
            <person name="Biernat P."/>
            <person name="Pawlowska J."/>
        </authorList>
    </citation>
    <scope>NUCLEOTIDE SEQUENCE</scope>
    <source>
        <strain evidence="3">CBS 226.32</strain>
    </source>
</reference>
<organism evidence="3 4">
    <name type="scientific">Mucor plumbeus</name>
    <dbReference type="NCBI Taxonomy" id="97098"/>
    <lineage>
        <taxon>Eukaryota</taxon>
        <taxon>Fungi</taxon>
        <taxon>Fungi incertae sedis</taxon>
        <taxon>Mucoromycota</taxon>
        <taxon>Mucoromycotina</taxon>
        <taxon>Mucoromycetes</taxon>
        <taxon>Mucorales</taxon>
        <taxon>Mucorineae</taxon>
        <taxon>Mucoraceae</taxon>
        <taxon>Mucor</taxon>
    </lineage>
</organism>
<dbReference type="EMBL" id="JAEPRC010000091">
    <property type="protein sequence ID" value="KAG2209664.1"/>
    <property type="molecule type" value="Genomic_DNA"/>
</dbReference>
<sequence>MKSAYIIAAVGAFVASVQAQCECDPTDSACFNECVGNTNNCISECGSNECYSHCISYYWPGTDPNSESDRWEQPTSTWKMEYPSAWATPTPSWMNNGQSLAWPTTSAWTPSSQSTMGQPSQWSQSNGWPSSSTTWAPGYSYSGTTPSASASVSTSGSMSTYQMSKAIFGVSFAAAAYFLQ</sequence>
<comment type="caution">
    <text evidence="3">The sequence shown here is derived from an EMBL/GenBank/DDBJ whole genome shotgun (WGS) entry which is preliminary data.</text>
</comment>
<dbReference type="OrthoDB" id="2287961at2759"/>
<evidence type="ECO:0000313" key="3">
    <source>
        <dbReference type="EMBL" id="KAG2209664.1"/>
    </source>
</evidence>
<keyword evidence="2" id="KW-0732">Signal</keyword>
<proteinExistence type="predicted"/>
<dbReference type="AlphaFoldDB" id="A0A8H7VCQ9"/>
<feature type="region of interest" description="Disordered" evidence="1">
    <location>
        <begin position="108"/>
        <end position="129"/>
    </location>
</feature>